<evidence type="ECO:0000256" key="5">
    <source>
        <dbReference type="SAM" id="MobiDB-lite"/>
    </source>
</evidence>
<evidence type="ECO:0000256" key="1">
    <source>
        <dbReference type="ARBA" id="ARBA00004123"/>
    </source>
</evidence>
<evidence type="ECO:0000256" key="2">
    <source>
        <dbReference type="ARBA" id="ARBA00007421"/>
    </source>
</evidence>
<evidence type="ECO:0000313" key="9">
    <source>
        <dbReference type="Proteomes" id="UP000005222"/>
    </source>
</evidence>
<dbReference type="OrthoDB" id="346673at2759"/>
<feature type="compositionally biased region" description="Basic and acidic residues" evidence="5">
    <location>
        <begin position="264"/>
        <end position="285"/>
    </location>
</feature>
<feature type="compositionally biased region" description="Basic residues" evidence="5">
    <location>
        <begin position="207"/>
        <end position="224"/>
    </location>
</feature>
<evidence type="ECO:0000259" key="7">
    <source>
        <dbReference type="Pfam" id="PF24882"/>
    </source>
</evidence>
<dbReference type="Pfam" id="PF24882">
    <property type="entry name" value="WHD_ORC2"/>
    <property type="match status" value="1"/>
</dbReference>
<feature type="region of interest" description="Disordered" evidence="5">
    <location>
        <begin position="1"/>
        <end position="95"/>
    </location>
</feature>
<evidence type="ECO:0000256" key="4">
    <source>
        <dbReference type="ARBA" id="ARBA00023242"/>
    </source>
</evidence>
<dbReference type="GO" id="GO:0006260">
    <property type="term" value="P:DNA replication"/>
    <property type="evidence" value="ECO:0007669"/>
    <property type="project" value="UniProtKB-KW"/>
</dbReference>
<evidence type="ECO:0000259" key="6">
    <source>
        <dbReference type="Pfam" id="PF04084"/>
    </source>
</evidence>
<gene>
    <name evidence="8" type="primary">Piso0_002641</name>
    <name evidence="8" type="ORF">GNLVRS01_PISO0J16421g</name>
</gene>
<dbReference type="FunCoup" id="G8YD54">
    <property type="interactions" value="1677"/>
</dbReference>
<dbReference type="OMA" id="YVEHKMC"/>
<dbReference type="Proteomes" id="UP000005222">
    <property type="component" value="Chromosome J"/>
</dbReference>
<dbReference type="HOGENOM" id="CLU_382621_0_0_1"/>
<feature type="domain" description="Origin recognition complex subunit 2 winged-helix" evidence="7">
    <location>
        <begin position="681"/>
        <end position="742"/>
    </location>
</feature>
<dbReference type="STRING" id="559304.G8YD54"/>
<evidence type="ECO:0000256" key="3">
    <source>
        <dbReference type="ARBA" id="ARBA00022705"/>
    </source>
</evidence>
<dbReference type="Pfam" id="PF04084">
    <property type="entry name" value="RecA-like_ORC2"/>
    <property type="match status" value="1"/>
</dbReference>
<accession>G8YD54</accession>
<protein>
    <submittedName>
        <fullName evidence="8">Piso0_002641 protein</fullName>
    </submittedName>
</protein>
<keyword evidence="3" id="KW-0235">DNA replication</keyword>
<feature type="compositionally biased region" description="Low complexity" evidence="5">
    <location>
        <begin position="38"/>
        <end position="50"/>
    </location>
</feature>
<feature type="region of interest" description="Disordered" evidence="5">
    <location>
        <begin position="158"/>
        <end position="285"/>
    </location>
</feature>
<dbReference type="PANTHER" id="PTHR14052:SF0">
    <property type="entry name" value="ORIGIN RECOGNITION COMPLEX SUBUNIT 2"/>
    <property type="match status" value="1"/>
</dbReference>
<dbReference type="GO" id="GO:0003688">
    <property type="term" value="F:DNA replication origin binding"/>
    <property type="evidence" value="ECO:0007669"/>
    <property type="project" value="TreeGrafter"/>
</dbReference>
<keyword evidence="4" id="KW-0539">Nucleus</keyword>
<dbReference type="InParanoid" id="G8YD54"/>
<comment type="subcellular location">
    <subcellularLocation>
        <location evidence="1">Nucleus</location>
    </subcellularLocation>
</comment>
<name>G8YD54_PICSO</name>
<comment type="similarity">
    <text evidence="2">Belongs to the ORC2 family.</text>
</comment>
<dbReference type="eggNOG" id="KOG2928">
    <property type="taxonomic scope" value="Eukaryota"/>
</dbReference>
<evidence type="ECO:0000313" key="8">
    <source>
        <dbReference type="EMBL" id="CCE82885.1"/>
    </source>
</evidence>
<feature type="compositionally biased region" description="Polar residues" evidence="5">
    <location>
        <begin position="24"/>
        <end position="36"/>
    </location>
</feature>
<dbReference type="PANTHER" id="PTHR14052">
    <property type="entry name" value="ORIGIN RECOGNITION COMPLEX SUBUNIT 2"/>
    <property type="match status" value="1"/>
</dbReference>
<dbReference type="InterPro" id="IPR007220">
    <property type="entry name" value="ORC2"/>
</dbReference>
<dbReference type="AlphaFoldDB" id="G8YD54"/>
<organism evidence="8 9">
    <name type="scientific">Pichia sorbitophila (strain ATCC MYA-4447 / BCRC 22081 / CBS 7064 / NBRC 10061 / NRRL Y-12695)</name>
    <name type="common">Hybrid yeast</name>
    <dbReference type="NCBI Taxonomy" id="559304"/>
    <lineage>
        <taxon>Eukaryota</taxon>
        <taxon>Fungi</taxon>
        <taxon>Dikarya</taxon>
        <taxon>Ascomycota</taxon>
        <taxon>Saccharomycotina</taxon>
        <taxon>Pichiomycetes</taxon>
        <taxon>Debaryomycetaceae</taxon>
        <taxon>Millerozyma</taxon>
    </lineage>
</organism>
<reference evidence="8 9" key="1">
    <citation type="journal article" date="2012" name="G3 (Bethesda)">
        <title>Pichia sorbitophila, an interspecies yeast hybrid reveals early steps of genome resolution following polyploidization.</title>
        <authorList>
            <person name="Leh Louis V."/>
            <person name="Despons L."/>
            <person name="Friedrich A."/>
            <person name="Martin T."/>
            <person name="Durrens P."/>
            <person name="Casaregola S."/>
            <person name="Neuveglise C."/>
            <person name="Fairhead C."/>
            <person name="Marck C."/>
            <person name="Cruz J.A."/>
            <person name="Straub M.L."/>
            <person name="Kugler V."/>
            <person name="Sacerdot C."/>
            <person name="Uzunov Z."/>
            <person name="Thierry A."/>
            <person name="Weiss S."/>
            <person name="Bleykasten C."/>
            <person name="De Montigny J."/>
            <person name="Jacques N."/>
            <person name="Jung P."/>
            <person name="Lemaire M."/>
            <person name="Mallet S."/>
            <person name="Morel G."/>
            <person name="Richard G.F."/>
            <person name="Sarkar A."/>
            <person name="Savel G."/>
            <person name="Schacherer J."/>
            <person name="Seret M.L."/>
            <person name="Talla E."/>
            <person name="Samson G."/>
            <person name="Jubin C."/>
            <person name="Poulain J."/>
            <person name="Vacherie B."/>
            <person name="Barbe V."/>
            <person name="Pelletier E."/>
            <person name="Sherman D.J."/>
            <person name="Westhof E."/>
            <person name="Weissenbach J."/>
            <person name="Baret P.V."/>
            <person name="Wincker P."/>
            <person name="Gaillardin C."/>
            <person name="Dujon B."/>
            <person name="Souciet J.L."/>
        </authorList>
    </citation>
    <scope>NUCLEOTIDE SEQUENCE [LARGE SCALE GENOMIC DNA]</scope>
    <source>
        <strain evidence="9">ATCC MYA-4447 / BCRC 22081 / CBS 7064 / NBRC 10061 / NRRL Y-12695</strain>
    </source>
</reference>
<feature type="compositionally biased region" description="Polar residues" evidence="5">
    <location>
        <begin position="1"/>
        <end position="16"/>
    </location>
</feature>
<sequence>MQKNISTQSSSTPNGKNKNDFNSKDSIQLPTRSPSRTLIPPSIGLPISPSKRGILSPIKSDIESTAISPAKTPTGRAGLPSPKRRSVVQLNQSARKRAIRTSKKYARLMEEDLSEDSDTDDYLASKDRILADMIIKKSRNDENTDDFFPLYGSDVEFEEDLTQSRNRRTQTLRNKDDNSPPQELDDSASDSMSYEEISDDEYNGSPRSKKTKYMNDSHHRHVRPKSQDEDDLKETSPKRKIGRPSKTEKVIGKVKSIFQMDDEILFRENKQEKPQAKNEAADSSISKDSDALFTIDFDSFTERTNLTIPTISGGSRKSEDLSNDEVEQNGNKFVPFPIPEVDSEGNVSPEFKEKYISSAASKEYEENRLVDERAFFLEGTEGYFEQHMGRPKASSNSLSQLAPSLEYDDFIPLSNLSGLIRSKEKEQLHDLQKCLYHQWCFEMTCGYNLIFYGMGSKRKLLLDFVQNYFIDWYEKHYNAAGFPSIMVVNGFNSAVKFKKIILDILSVFLPEDKRRQDRIKFPKLISESVPFLVNYINATRDKTASNISPKLILLINNIDGEVFRDDKIQSLISELCTLPEIWLISSTDNINVSLLWDSYKVKKFNFLWHDLTTYEPYTLELSFRDILSMGKSKKFIGSKGAKYVLGSLTKNAKNLYKILLMKQLEIMKSSTSSKSSLNGLRGSTKLGISMKALYDICLEEFIISNETNFRTLLGEFIEHKMCNLTKDESGVEIIFVPFTFDEVEKLLNEEFIA</sequence>
<dbReference type="EMBL" id="FO082050">
    <property type="protein sequence ID" value="CCE82885.1"/>
    <property type="molecule type" value="Genomic_DNA"/>
</dbReference>
<dbReference type="GO" id="GO:0005664">
    <property type="term" value="C:nuclear origin of replication recognition complex"/>
    <property type="evidence" value="ECO:0007669"/>
    <property type="project" value="TreeGrafter"/>
</dbReference>
<dbReference type="InterPro" id="IPR056773">
    <property type="entry name" value="WHD_ORC2"/>
</dbReference>
<keyword evidence="9" id="KW-1185">Reference proteome</keyword>
<dbReference type="InterPro" id="IPR056772">
    <property type="entry name" value="RecA-like_ORC2"/>
</dbReference>
<feature type="domain" description="Origin recognition complex subunit 2 RecA-like" evidence="6">
    <location>
        <begin position="424"/>
        <end position="611"/>
    </location>
</feature>
<proteinExistence type="inferred from homology"/>